<feature type="transmembrane region" description="Helical" evidence="7">
    <location>
        <begin position="140"/>
        <end position="160"/>
    </location>
</feature>
<keyword evidence="3" id="KW-1003">Cell membrane</keyword>
<dbReference type="InterPro" id="IPR035906">
    <property type="entry name" value="MetI-like_sf"/>
</dbReference>
<gene>
    <name evidence="9" type="ORF">ABI_02050</name>
</gene>
<evidence type="ECO:0000313" key="10">
    <source>
        <dbReference type="Proteomes" id="UP000006512"/>
    </source>
</evidence>
<name>F4QID6_9CAUL</name>
<dbReference type="GO" id="GO:0005886">
    <property type="term" value="C:plasma membrane"/>
    <property type="evidence" value="ECO:0007669"/>
    <property type="project" value="UniProtKB-SubCell"/>
</dbReference>
<dbReference type="Proteomes" id="UP000006512">
    <property type="component" value="Unassembled WGS sequence"/>
</dbReference>
<evidence type="ECO:0000256" key="6">
    <source>
        <dbReference type="ARBA" id="ARBA00023136"/>
    </source>
</evidence>
<keyword evidence="6 7" id="KW-0472">Membrane</keyword>
<dbReference type="eggNOG" id="COG0395">
    <property type="taxonomic scope" value="Bacteria"/>
</dbReference>
<dbReference type="CDD" id="cd06261">
    <property type="entry name" value="TM_PBP2"/>
    <property type="match status" value="1"/>
</dbReference>
<feature type="transmembrane region" description="Helical" evidence="7">
    <location>
        <begin position="245"/>
        <end position="264"/>
    </location>
</feature>
<dbReference type="PROSITE" id="PS50928">
    <property type="entry name" value="ABC_TM1"/>
    <property type="match status" value="1"/>
</dbReference>
<evidence type="ECO:0000256" key="1">
    <source>
        <dbReference type="ARBA" id="ARBA00004651"/>
    </source>
</evidence>
<keyword evidence="5 7" id="KW-1133">Transmembrane helix</keyword>
<comment type="similarity">
    <text evidence="7">Belongs to the binding-protein-dependent transport system permease family.</text>
</comment>
<evidence type="ECO:0000313" key="9">
    <source>
        <dbReference type="EMBL" id="EGF91774.1"/>
    </source>
</evidence>
<dbReference type="PANTHER" id="PTHR43744">
    <property type="entry name" value="ABC TRANSPORTER PERMEASE PROTEIN MG189-RELATED-RELATED"/>
    <property type="match status" value="1"/>
</dbReference>
<dbReference type="Gene3D" id="1.10.3720.10">
    <property type="entry name" value="MetI-like"/>
    <property type="match status" value="1"/>
</dbReference>
<comment type="subcellular location">
    <subcellularLocation>
        <location evidence="1 7">Cell membrane</location>
        <topology evidence="1 7">Multi-pass membrane protein</topology>
    </subcellularLocation>
</comment>
<dbReference type="EMBL" id="GL883077">
    <property type="protein sequence ID" value="EGF91774.1"/>
    <property type="molecule type" value="Genomic_DNA"/>
</dbReference>
<reference evidence="10" key="1">
    <citation type="submission" date="2011-03" db="EMBL/GenBank/DDBJ databases">
        <title>Draft genome sequence of Brevundimonas diminuta.</title>
        <authorList>
            <person name="Brown P.J.B."/>
            <person name="Buechlein A."/>
            <person name="Hemmerich C."/>
            <person name="Brun Y.V."/>
        </authorList>
    </citation>
    <scope>NUCLEOTIDE SEQUENCE [LARGE SCALE GENOMIC DNA]</scope>
    <source>
        <strain evidence="10">C19</strain>
    </source>
</reference>
<evidence type="ECO:0000259" key="8">
    <source>
        <dbReference type="PROSITE" id="PS50928"/>
    </source>
</evidence>
<feature type="transmembrane region" description="Helical" evidence="7">
    <location>
        <begin position="112"/>
        <end position="134"/>
    </location>
</feature>
<keyword evidence="4 7" id="KW-0812">Transmembrane</keyword>
<sequence length="279" mass="31028">MKIGRMKMPSVPTLIAGTVLVFATVWAAFPLFWMTSMSFMPEAEANAFPARLWPVNPTLDNYAELFAYQHMGRYVLNSLFVACLATALSLAFNVTAGYAFAKLQFKGREKLFQALLAALVIPGQLTMLPLFFLLKNLHLLNTYVGVVVPFMSSLFGIFLVRQYALSLPDEMLQAARVDGASEWQVFRRIVLPNLRPIMVTLGVFTFLAAWNDFLWPLIVLSDDGFYTLPLAIAALSQEHLQDQGLMMAGATVTIAPVLILFILLQRHYVRGLLSGSVKG</sequence>
<evidence type="ECO:0000256" key="4">
    <source>
        <dbReference type="ARBA" id="ARBA00022692"/>
    </source>
</evidence>
<dbReference type="HOGENOM" id="CLU_016047_1_1_5"/>
<protein>
    <submittedName>
        <fullName evidence="9">Binding-protein-dependent transport system inner membrane component family protein</fullName>
    </submittedName>
</protein>
<feature type="domain" description="ABC transmembrane type-1" evidence="8">
    <location>
        <begin position="75"/>
        <end position="264"/>
    </location>
</feature>
<dbReference type="Pfam" id="PF00528">
    <property type="entry name" value="BPD_transp_1"/>
    <property type="match status" value="1"/>
</dbReference>
<dbReference type="PANTHER" id="PTHR43744:SF12">
    <property type="entry name" value="ABC TRANSPORTER PERMEASE PROTEIN MG189-RELATED"/>
    <property type="match status" value="1"/>
</dbReference>
<keyword evidence="2 7" id="KW-0813">Transport</keyword>
<dbReference type="InterPro" id="IPR000515">
    <property type="entry name" value="MetI-like"/>
</dbReference>
<keyword evidence="10" id="KW-1185">Reference proteome</keyword>
<evidence type="ECO:0000256" key="2">
    <source>
        <dbReference type="ARBA" id="ARBA00022448"/>
    </source>
</evidence>
<organism evidence="9 10">
    <name type="scientific">Asticcacaulis biprosthecium C19</name>
    <dbReference type="NCBI Taxonomy" id="715226"/>
    <lineage>
        <taxon>Bacteria</taxon>
        <taxon>Pseudomonadati</taxon>
        <taxon>Pseudomonadota</taxon>
        <taxon>Alphaproteobacteria</taxon>
        <taxon>Caulobacterales</taxon>
        <taxon>Caulobacteraceae</taxon>
        <taxon>Asticcacaulis</taxon>
    </lineage>
</organism>
<dbReference type="AlphaFoldDB" id="F4QID6"/>
<dbReference type="GO" id="GO:0055085">
    <property type="term" value="P:transmembrane transport"/>
    <property type="evidence" value="ECO:0007669"/>
    <property type="project" value="InterPro"/>
</dbReference>
<evidence type="ECO:0000256" key="7">
    <source>
        <dbReference type="RuleBase" id="RU363032"/>
    </source>
</evidence>
<evidence type="ECO:0000256" key="3">
    <source>
        <dbReference type="ARBA" id="ARBA00022475"/>
    </source>
</evidence>
<feature type="transmembrane region" description="Helical" evidence="7">
    <location>
        <begin position="197"/>
        <end position="218"/>
    </location>
</feature>
<dbReference type="SUPFAM" id="SSF161098">
    <property type="entry name" value="MetI-like"/>
    <property type="match status" value="1"/>
</dbReference>
<evidence type="ECO:0000256" key="5">
    <source>
        <dbReference type="ARBA" id="ARBA00022989"/>
    </source>
</evidence>
<accession>F4QID6</accession>
<feature type="transmembrane region" description="Helical" evidence="7">
    <location>
        <begin position="74"/>
        <end position="100"/>
    </location>
</feature>
<dbReference type="STRING" id="715226.ABI_02050"/>
<proteinExistence type="inferred from homology"/>